<dbReference type="InterPro" id="IPR029034">
    <property type="entry name" value="Cystine-knot_cytokine"/>
</dbReference>
<evidence type="ECO:0000256" key="4">
    <source>
        <dbReference type="SAM" id="MobiDB-lite"/>
    </source>
</evidence>
<feature type="non-terminal residue" evidence="5">
    <location>
        <position position="1"/>
    </location>
</feature>
<dbReference type="PANTHER" id="PTHR12173">
    <property type="entry name" value="GDNF SUBFAMILY OF TGF-BETA FAMILY"/>
    <property type="match status" value="1"/>
</dbReference>
<dbReference type="GO" id="GO:0030116">
    <property type="term" value="F:glial cell-derived neurotrophic factor receptor binding"/>
    <property type="evidence" value="ECO:0007669"/>
    <property type="project" value="InterPro"/>
</dbReference>
<dbReference type="EMBL" id="WBNH01031461">
    <property type="protein sequence ID" value="NXX87450.1"/>
    <property type="molecule type" value="Genomic_DNA"/>
</dbReference>
<feature type="non-terminal residue" evidence="5">
    <location>
        <position position="76"/>
    </location>
</feature>
<keyword evidence="2" id="KW-0339">Growth factor</keyword>
<keyword evidence="3" id="KW-1015">Disulfide bond</keyword>
<gene>
    <name evidence="5" type="primary">Pspn</name>
    <name evidence="5" type="ORF">UROIND_R15720</name>
</gene>
<name>A0A852LF50_UROIN</name>
<evidence type="ECO:0000256" key="1">
    <source>
        <dbReference type="ARBA" id="ARBA00022729"/>
    </source>
</evidence>
<accession>A0A852LF50</accession>
<feature type="region of interest" description="Disordered" evidence="4">
    <location>
        <begin position="1"/>
        <end position="20"/>
    </location>
</feature>
<proteinExistence type="predicted"/>
<dbReference type="InterPro" id="IPR043401">
    <property type="entry name" value="GDNF_fam"/>
</dbReference>
<reference evidence="5" key="1">
    <citation type="submission" date="2020-02" db="EMBL/GenBank/DDBJ databases">
        <title>Bird 10,000 Genomes (B10K) Project - Family phase.</title>
        <authorList>
            <person name="Zhang G."/>
        </authorList>
    </citation>
    <scope>NUCLEOTIDE SEQUENCE</scope>
    <source>
        <strain evidence="5">B10K-DU-030-59</strain>
    </source>
</reference>
<keyword evidence="1" id="KW-0732">Signal</keyword>
<keyword evidence="6" id="KW-1185">Reference proteome</keyword>
<evidence type="ECO:0000256" key="3">
    <source>
        <dbReference type="ARBA" id="ARBA00023157"/>
    </source>
</evidence>
<protein>
    <submittedName>
        <fullName evidence="5">PSPN protein</fullName>
    </submittedName>
</protein>
<dbReference type="GO" id="GO:0030971">
    <property type="term" value="F:receptor tyrosine kinase binding"/>
    <property type="evidence" value="ECO:0007669"/>
    <property type="project" value="InterPro"/>
</dbReference>
<dbReference type="Gene3D" id="2.10.90.10">
    <property type="entry name" value="Cystine-knot cytokines"/>
    <property type="match status" value="1"/>
</dbReference>
<dbReference type="GO" id="GO:0008083">
    <property type="term" value="F:growth factor activity"/>
    <property type="evidence" value="ECO:0007669"/>
    <property type="project" value="UniProtKB-KW"/>
</dbReference>
<comment type="caution">
    <text evidence="5">The sequence shown here is derived from an EMBL/GenBank/DDBJ whole genome shotgun (WGS) entry which is preliminary data.</text>
</comment>
<evidence type="ECO:0000313" key="6">
    <source>
        <dbReference type="Proteomes" id="UP000654395"/>
    </source>
</evidence>
<organism evidence="5 6">
    <name type="scientific">Urocolius indicus</name>
    <name type="common">Red-faced mousebird</name>
    <name type="synonym">Colius indicus</name>
    <dbReference type="NCBI Taxonomy" id="458196"/>
    <lineage>
        <taxon>Eukaryota</taxon>
        <taxon>Metazoa</taxon>
        <taxon>Chordata</taxon>
        <taxon>Craniata</taxon>
        <taxon>Vertebrata</taxon>
        <taxon>Euteleostomi</taxon>
        <taxon>Archelosauria</taxon>
        <taxon>Archosauria</taxon>
        <taxon>Dinosauria</taxon>
        <taxon>Saurischia</taxon>
        <taxon>Theropoda</taxon>
        <taxon>Coelurosauria</taxon>
        <taxon>Aves</taxon>
        <taxon>Neognathae</taxon>
        <taxon>Neoaves</taxon>
        <taxon>Telluraves</taxon>
        <taxon>Coraciimorphae</taxon>
        <taxon>Coliiformes</taxon>
        <taxon>Coliidae</taxon>
        <taxon>Urocolius</taxon>
    </lineage>
</organism>
<evidence type="ECO:0000313" key="5">
    <source>
        <dbReference type="EMBL" id="NXX87450.1"/>
    </source>
</evidence>
<evidence type="ECO:0000256" key="2">
    <source>
        <dbReference type="ARBA" id="ARBA00023030"/>
    </source>
</evidence>
<dbReference type="AlphaFoldDB" id="A0A852LF50"/>
<sequence length="76" mass="7899">GGDEGPPFSSSPPSPGSCSLRSVRLRVRDLGLGYPSDETLVFRYCGGGCPTPPNNHRLALKALKLLGGGSEGEGNW</sequence>
<dbReference type="PANTHER" id="PTHR12173:SF8">
    <property type="entry name" value="PERSEPHIN"/>
    <property type="match status" value="1"/>
</dbReference>
<dbReference type="SUPFAM" id="SSF57501">
    <property type="entry name" value="Cystine-knot cytokines"/>
    <property type="match status" value="1"/>
</dbReference>
<dbReference type="Proteomes" id="UP000654395">
    <property type="component" value="Unassembled WGS sequence"/>
</dbReference>